<dbReference type="InterPro" id="IPR027417">
    <property type="entry name" value="P-loop_NTPase"/>
</dbReference>
<dbReference type="InterPro" id="IPR043136">
    <property type="entry name" value="B30.2/SPRY_sf"/>
</dbReference>
<evidence type="ECO:0000313" key="4">
    <source>
        <dbReference type="Proteomes" id="UP000001357"/>
    </source>
</evidence>
<dbReference type="SUPFAM" id="SSF49899">
    <property type="entry name" value="Concanavalin A-like lectins/glucanases"/>
    <property type="match status" value="1"/>
</dbReference>
<dbReference type="STRING" id="81824.A9VEI7"/>
<dbReference type="EMBL" id="CH991671">
    <property type="protein sequence ID" value="EDQ84054.1"/>
    <property type="molecule type" value="Genomic_DNA"/>
</dbReference>
<dbReference type="PANTHER" id="PTHR12381">
    <property type="entry name" value="HETEROGENEOUS NUCLEAR RIBONUCLEOPROTEIN U FAMILY MEMBER"/>
    <property type="match status" value="1"/>
</dbReference>
<dbReference type="InterPro" id="IPR013320">
    <property type="entry name" value="ConA-like_dom_sf"/>
</dbReference>
<protein>
    <recommendedName>
        <fullName evidence="2">B30.2/SPRY domain-containing protein</fullName>
    </recommendedName>
</protein>
<dbReference type="Proteomes" id="UP000001357">
    <property type="component" value="Unassembled WGS sequence"/>
</dbReference>
<evidence type="ECO:0000256" key="1">
    <source>
        <dbReference type="ARBA" id="ARBA00022722"/>
    </source>
</evidence>
<keyword evidence="1" id="KW-0378">Hydrolase</keyword>
<dbReference type="RefSeq" id="XP_001751134.1">
    <property type="nucleotide sequence ID" value="XM_001751082.1"/>
</dbReference>
<proteinExistence type="predicted"/>
<keyword evidence="4" id="KW-1185">Reference proteome</keyword>
<feature type="domain" description="B30.2/SPRY" evidence="2">
    <location>
        <begin position="85"/>
        <end position="273"/>
    </location>
</feature>
<dbReference type="InterPro" id="IPR011545">
    <property type="entry name" value="DEAD/DEAH_box_helicase_dom"/>
</dbReference>
<name>A9VEI7_MONBE</name>
<dbReference type="GO" id="GO:0004518">
    <property type="term" value="F:nuclease activity"/>
    <property type="evidence" value="ECO:0007669"/>
    <property type="project" value="UniProtKB-KW"/>
</dbReference>
<dbReference type="InterPro" id="IPR003877">
    <property type="entry name" value="SPRY_dom"/>
</dbReference>
<evidence type="ECO:0000313" key="3">
    <source>
        <dbReference type="EMBL" id="EDQ84054.1"/>
    </source>
</evidence>
<keyword evidence="1" id="KW-0540">Nuclease</keyword>
<feature type="non-terminal residue" evidence="3">
    <location>
        <position position="295"/>
    </location>
</feature>
<dbReference type="InParanoid" id="A9VEI7"/>
<dbReference type="PANTHER" id="PTHR12381:SF56">
    <property type="entry name" value="B30.2_SPRY DOMAIN-CONTAINING PROTEIN-RELATED"/>
    <property type="match status" value="1"/>
</dbReference>
<dbReference type="KEGG" id="mbr:MONBRDRAFT_30634"/>
<dbReference type="GO" id="GO:0005524">
    <property type="term" value="F:ATP binding"/>
    <property type="evidence" value="ECO:0007669"/>
    <property type="project" value="InterPro"/>
</dbReference>
<dbReference type="GeneID" id="5896395"/>
<organism evidence="3 4">
    <name type="scientific">Monosiga brevicollis</name>
    <name type="common">Choanoflagellate</name>
    <dbReference type="NCBI Taxonomy" id="81824"/>
    <lineage>
        <taxon>Eukaryota</taxon>
        <taxon>Choanoflagellata</taxon>
        <taxon>Craspedida</taxon>
        <taxon>Salpingoecidae</taxon>
        <taxon>Monosiga</taxon>
    </lineage>
</organism>
<gene>
    <name evidence="3" type="ORF">MONBRDRAFT_30634</name>
</gene>
<sequence>MAQTAAHPSWCSGLLDSPVLLCGSDCPALQTGTMAFEKIGCMPELCRAVEEMDWMLPTDIQDEAIPLILGGGDVLLAAETGSGKTGAFSLPIVQIVAESLQEGPVPAAKQRATSRQLRMSALDRDDNFAVDAAGLLCQAREAHKWQGGRATAGALKGKHYYEVTVTDEGLCRVGWATQSATLETGIDDQSFGFGGTGKKSTARQFEDYGEPFGLNDVIGCLLDLDNQTMAFSKNGKDLGKAYDLPASIRGQALFPACTVKNAELRFCFSGANMKHLPQGYTPMGDQPTTHLALTR</sequence>
<dbReference type="Pfam" id="PF00622">
    <property type="entry name" value="SPRY"/>
    <property type="match status" value="1"/>
</dbReference>
<dbReference type="AlphaFoldDB" id="A9VEI7"/>
<dbReference type="InterPro" id="IPR001870">
    <property type="entry name" value="B30.2/SPRY"/>
</dbReference>
<reference evidence="3 4" key="1">
    <citation type="journal article" date="2008" name="Nature">
        <title>The genome of the choanoflagellate Monosiga brevicollis and the origin of metazoans.</title>
        <authorList>
            <consortium name="JGI Sequencing"/>
            <person name="King N."/>
            <person name="Westbrook M.J."/>
            <person name="Young S.L."/>
            <person name="Kuo A."/>
            <person name="Abedin M."/>
            <person name="Chapman J."/>
            <person name="Fairclough S."/>
            <person name="Hellsten U."/>
            <person name="Isogai Y."/>
            <person name="Letunic I."/>
            <person name="Marr M."/>
            <person name="Pincus D."/>
            <person name="Putnam N."/>
            <person name="Rokas A."/>
            <person name="Wright K.J."/>
            <person name="Zuzow R."/>
            <person name="Dirks W."/>
            <person name="Good M."/>
            <person name="Goodstein D."/>
            <person name="Lemons D."/>
            <person name="Li W."/>
            <person name="Lyons J.B."/>
            <person name="Morris A."/>
            <person name="Nichols S."/>
            <person name="Richter D.J."/>
            <person name="Salamov A."/>
            <person name="Bork P."/>
            <person name="Lim W.A."/>
            <person name="Manning G."/>
            <person name="Miller W.T."/>
            <person name="McGinnis W."/>
            <person name="Shapiro H."/>
            <person name="Tjian R."/>
            <person name="Grigoriev I.V."/>
            <person name="Rokhsar D."/>
        </authorList>
    </citation>
    <scope>NUCLEOTIDE SEQUENCE [LARGE SCALE GENOMIC DNA]</scope>
    <source>
        <strain evidence="4">MX1 / ATCC 50154</strain>
    </source>
</reference>
<dbReference type="PROSITE" id="PS50188">
    <property type="entry name" value="B302_SPRY"/>
    <property type="match status" value="1"/>
</dbReference>
<dbReference type="GO" id="GO:0003676">
    <property type="term" value="F:nucleic acid binding"/>
    <property type="evidence" value="ECO:0007669"/>
    <property type="project" value="InterPro"/>
</dbReference>
<dbReference type="SMART" id="SM00449">
    <property type="entry name" value="SPRY"/>
    <property type="match status" value="1"/>
</dbReference>
<dbReference type="CDD" id="cd12873">
    <property type="entry name" value="SPRY_DDX1"/>
    <property type="match status" value="1"/>
</dbReference>
<dbReference type="Gene3D" id="2.60.120.920">
    <property type="match status" value="1"/>
</dbReference>
<dbReference type="eggNOG" id="KOG0349">
    <property type="taxonomic scope" value="Eukaryota"/>
</dbReference>
<dbReference type="SUPFAM" id="SSF52540">
    <property type="entry name" value="P-loop containing nucleoside triphosphate hydrolases"/>
    <property type="match status" value="1"/>
</dbReference>
<evidence type="ECO:0000259" key="2">
    <source>
        <dbReference type="PROSITE" id="PS50188"/>
    </source>
</evidence>
<dbReference type="Pfam" id="PF00270">
    <property type="entry name" value="DEAD"/>
    <property type="match status" value="1"/>
</dbReference>
<dbReference type="Gene3D" id="3.40.50.300">
    <property type="entry name" value="P-loop containing nucleotide triphosphate hydrolases"/>
    <property type="match status" value="1"/>
</dbReference>
<accession>A9VEI7</accession>